<proteinExistence type="predicted"/>
<reference evidence="1" key="1">
    <citation type="submission" date="2018-02" db="EMBL/GenBank/DDBJ databases">
        <title>Rhizophora mucronata_Transcriptome.</title>
        <authorList>
            <person name="Meera S.P."/>
            <person name="Sreeshan A."/>
            <person name="Augustine A."/>
        </authorList>
    </citation>
    <scope>NUCLEOTIDE SEQUENCE</scope>
    <source>
        <tissue evidence="1">Leaf</tissue>
    </source>
</reference>
<name>A0A2P2QCA2_RHIMU</name>
<protein>
    <submittedName>
        <fullName evidence="1">Uncharacterized protein</fullName>
    </submittedName>
</protein>
<accession>A0A2P2QCA2</accession>
<evidence type="ECO:0000313" key="1">
    <source>
        <dbReference type="EMBL" id="MBX64559.1"/>
    </source>
</evidence>
<sequence>MEKIFIVGLQATIINAQNLSTQSISLTNVDSYESAYLLYGQAPFHL</sequence>
<dbReference type="AlphaFoldDB" id="A0A2P2QCA2"/>
<dbReference type="EMBL" id="GGEC01084075">
    <property type="protein sequence ID" value="MBX64559.1"/>
    <property type="molecule type" value="Transcribed_RNA"/>
</dbReference>
<organism evidence="1">
    <name type="scientific">Rhizophora mucronata</name>
    <name type="common">Asiatic mangrove</name>
    <dbReference type="NCBI Taxonomy" id="61149"/>
    <lineage>
        <taxon>Eukaryota</taxon>
        <taxon>Viridiplantae</taxon>
        <taxon>Streptophyta</taxon>
        <taxon>Embryophyta</taxon>
        <taxon>Tracheophyta</taxon>
        <taxon>Spermatophyta</taxon>
        <taxon>Magnoliopsida</taxon>
        <taxon>eudicotyledons</taxon>
        <taxon>Gunneridae</taxon>
        <taxon>Pentapetalae</taxon>
        <taxon>rosids</taxon>
        <taxon>fabids</taxon>
        <taxon>Malpighiales</taxon>
        <taxon>Rhizophoraceae</taxon>
        <taxon>Rhizophora</taxon>
    </lineage>
</organism>